<reference evidence="2 3" key="1">
    <citation type="submission" date="2020-06" db="EMBL/GenBank/DDBJ databases">
        <authorList>
            <consortium name="Wellcome Sanger Institute Data Sharing"/>
        </authorList>
    </citation>
    <scope>NUCLEOTIDE SEQUENCE [LARGE SCALE GENOMIC DNA]</scope>
</reference>
<feature type="compositionally biased region" description="Basic and acidic residues" evidence="1">
    <location>
        <begin position="16"/>
        <end position="25"/>
    </location>
</feature>
<reference evidence="2" key="3">
    <citation type="submission" date="2025-09" db="UniProtKB">
        <authorList>
            <consortium name="Ensembl"/>
        </authorList>
    </citation>
    <scope>IDENTIFICATION</scope>
</reference>
<sequence length="110" mass="12329">MAWGWNSSFRDFQQRLRAEFDRPEPEPGIELCPSTTSSASQDPGQEDQALRATRRSHLPRSWLSRRPSLLSVSVCVCLCDICVRMSPPLPLFVSTRWRPSRGAEPQGGGS</sequence>
<gene>
    <name evidence="2" type="primary">LEAP2</name>
</gene>
<proteinExistence type="predicted"/>
<keyword evidence="3" id="KW-1185">Reference proteome</keyword>
<protein>
    <submittedName>
        <fullName evidence="2">Uncharacterized protein</fullName>
    </submittedName>
</protein>
<evidence type="ECO:0000313" key="2">
    <source>
        <dbReference type="Ensembl" id="ENSDCDP00010053635.1"/>
    </source>
</evidence>
<reference evidence="2" key="2">
    <citation type="submission" date="2025-08" db="UniProtKB">
        <authorList>
            <consortium name="Ensembl"/>
        </authorList>
    </citation>
    <scope>IDENTIFICATION</scope>
</reference>
<evidence type="ECO:0000256" key="1">
    <source>
        <dbReference type="SAM" id="MobiDB-lite"/>
    </source>
</evidence>
<evidence type="ECO:0000313" key="3">
    <source>
        <dbReference type="Proteomes" id="UP000694580"/>
    </source>
</evidence>
<feature type="compositionally biased region" description="Polar residues" evidence="1">
    <location>
        <begin position="33"/>
        <end position="43"/>
    </location>
</feature>
<name>A0AAY4E7Q7_9TELE</name>
<feature type="region of interest" description="Disordered" evidence="1">
    <location>
        <begin position="16"/>
        <end position="53"/>
    </location>
</feature>
<dbReference type="AlphaFoldDB" id="A0AAY4E7Q7"/>
<dbReference type="Ensembl" id="ENSDCDT00010064144.1">
    <property type="protein sequence ID" value="ENSDCDP00010053635.1"/>
    <property type="gene ID" value="ENSDCDG00010031120.1"/>
</dbReference>
<accession>A0AAY4E7Q7</accession>
<organism evidence="2 3">
    <name type="scientific">Denticeps clupeoides</name>
    <name type="common">denticle herring</name>
    <dbReference type="NCBI Taxonomy" id="299321"/>
    <lineage>
        <taxon>Eukaryota</taxon>
        <taxon>Metazoa</taxon>
        <taxon>Chordata</taxon>
        <taxon>Craniata</taxon>
        <taxon>Vertebrata</taxon>
        <taxon>Euteleostomi</taxon>
        <taxon>Actinopterygii</taxon>
        <taxon>Neopterygii</taxon>
        <taxon>Teleostei</taxon>
        <taxon>Clupei</taxon>
        <taxon>Clupeiformes</taxon>
        <taxon>Denticipitoidei</taxon>
        <taxon>Denticipitidae</taxon>
        <taxon>Denticeps</taxon>
    </lineage>
</organism>
<dbReference type="Proteomes" id="UP000694580">
    <property type="component" value="Chromosome 18"/>
</dbReference>